<evidence type="ECO:0000256" key="2">
    <source>
        <dbReference type="PROSITE-ProRule" id="PRU00302"/>
    </source>
</evidence>
<evidence type="ECO:0000259" key="5">
    <source>
        <dbReference type="PROSITE" id="PS50923"/>
    </source>
</evidence>
<dbReference type="Gene3D" id="2.10.70.10">
    <property type="entry name" value="Complement Module, domain 1"/>
    <property type="match status" value="1"/>
</dbReference>
<keyword evidence="2" id="KW-0768">Sushi</keyword>
<dbReference type="AlphaFoldDB" id="A0AAY4D613"/>
<feature type="region of interest" description="Disordered" evidence="3">
    <location>
        <begin position="157"/>
        <end position="181"/>
    </location>
</feature>
<dbReference type="GeneTree" id="ENSGT00940000166253"/>
<feature type="disulfide bond" evidence="2">
    <location>
        <begin position="54"/>
        <end position="97"/>
    </location>
</feature>
<dbReference type="PANTHER" id="PTHR46879">
    <property type="entry name" value="SUSHI DOMAIN-CONTAINING PROTEIN 3"/>
    <property type="match status" value="1"/>
</dbReference>
<reference evidence="6" key="2">
    <citation type="submission" date="2025-08" db="UniProtKB">
        <authorList>
            <consortium name="Ensembl"/>
        </authorList>
    </citation>
    <scope>IDENTIFICATION</scope>
</reference>
<dbReference type="InterPro" id="IPR000436">
    <property type="entry name" value="Sushi_SCR_CCP_dom"/>
</dbReference>
<reference evidence="6" key="3">
    <citation type="submission" date="2025-09" db="UniProtKB">
        <authorList>
            <consortium name="Ensembl"/>
        </authorList>
    </citation>
    <scope>IDENTIFICATION</scope>
</reference>
<reference evidence="6 7" key="1">
    <citation type="submission" date="2020-06" db="EMBL/GenBank/DDBJ databases">
        <authorList>
            <consortium name="Wellcome Sanger Institute Data Sharing"/>
        </authorList>
    </citation>
    <scope>NUCLEOTIDE SEQUENCE [LARGE SCALE GENOMIC DNA]</scope>
</reference>
<dbReference type="InterPro" id="IPR053067">
    <property type="entry name" value="SUSD3"/>
</dbReference>
<organism evidence="6 7">
    <name type="scientific">Denticeps clupeoides</name>
    <name type="common">denticle herring</name>
    <dbReference type="NCBI Taxonomy" id="299321"/>
    <lineage>
        <taxon>Eukaryota</taxon>
        <taxon>Metazoa</taxon>
        <taxon>Chordata</taxon>
        <taxon>Craniata</taxon>
        <taxon>Vertebrata</taxon>
        <taxon>Euteleostomi</taxon>
        <taxon>Actinopterygii</taxon>
        <taxon>Neopterygii</taxon>
        <taxon>Teleostei</taxon>
        <taxon>Clupei</taxon>
        <taxon>Clupeiformes</taxon>
        <taxon>Denticipitoidei</taxon>
        <taxon>Denticipitidae</taxon>
        <taxon>Denticeps</taxon>
    </lineage>
</organism>
<feature type="transmembrane region" description="Helical" evidence="4">
    <location>
        <begin position="126"/>
        <end position="150"/>
    </location>
</feature>
<keyword evidence="4" id="KW-0472">Membrane</keyword>
<evidence type="ECO:0000256" key="3">
    <source>
        <dbReference type="SAM" id="MobiDB-lite"/>
    </source>
</evidence>
<keyword evidence="4" id="KW-0812">Transmembrane</keyword>
<evidence type="ECO:0000313" key="7">
    <source>
        <dbReference type="Proteomes" id="UP000694580"/>
    </source>
</evidence>
<feature type="domain" description="Sushi" evidence="5">
    <location>
        <begin position="52"/>
        <end position="115"/>
    </location>
</feature>
<dbReference type="Proteomes" id="UP000694580">
    <property type="component" value="Chromosome 17"/>
</dbReference>
<name>A0AAY4D613_9TELE</name>
<keyword evidence="1 2" id="KW-1015">Disulfide bond</keyword>
<gene>
    <name evidence="6" type="primary">si:ch211-242e8.1</name>
</gene>
<feature type="compositionally biased region" description="Basic residues" evidence="3">
    <location>
        <begin position="157"/>
        <end position="180"/>
    </location>
</feature>
<dbReference type="Pfam" id="PF00084">
    <property type="entry name" value="Sushi"/>
    <property type="match status" value="1"/>
</dbReference>
<dbReference type="PANTHER" id="PTHR46879:SF2">
    <property type="entry name" value="MICROTUBULE-ASSOCIATED SERINE_THREONINE-PROTEIN KINASE 3"/>
    <property type="match status" value="1"/>
</dbReference>
<keyword evidence="4" id="KW-1133">Transmembrane helix</keyword>
<dbReference type="Ensembl" id="ENSDCDT00010050873.1">
    <property type="protein sequence ID" value="ENSDCDP00010040937.1"/>
    <property type="gene ID" value="ENSDCDG00010026077.1"/>
</dbReference>
<comment type="caution">
    <text evidence="2">Lacks conserved residue(s) required for the propagation of feature annotation.</text>
</comment>
<protein>
    <recommendedName>
        <fullName evidence="5">Sushi domain-containing protein</fullName>
    </recommendedName>
</protein>
<evidence type="ECO:0000256" key="1">
    <source>
        <dbReference type="ARBA" id="ARBA00023157"/>
    </source>
</evidence>
<proteinExistence type="predicted"/>
<dbReference type="CDD" id="cd00033">
    <property type="entry name" value="CCP"/>
    <property type="match status" value="1"/>
</dbReference>
<sequence>MLLLWPAVMVTVGGLGVGASSLGVSVSPILLRTTSEEQPNATDPGIGGDTGLGCVPVLPPRRGSYYVEHGTGVSAGSVLVFWCAEGYQLVGAEKMTCIVHAGSPKWSNRHPTCEGIPNPDNRGLRAAVLVSVISGVVIVTMAVFFVVCCVQDHLNRKRERTRTGRSRRRDKRRPASRRSRAWLEREEGDWEVFHPPKIYNLPLPQPSTRIPVRPGTTRGHENQAYNRSQESMIRSLPPGLYHSESQIYPQLVLQRVSTPGSPAYLHVSAPPTMKAPQQQCAPPLP</sequence>
<evidence type="ECO:0000313" key="6">
    <source>
        <dbReference type="Ensembl" id="ENSDCDP00010040937.1"/>
    </source>
</evidence>
<dbReference type="PROSITE" id="PS50923">
    <property type="entry name" value="SUSHI"/>
    <property type="match status" value="1"/>
</dbReference>
<dbReference type="InterPro" id="IPR035976">
    <property type="entry name" value="Sushi/SCR/CCP_sf"/>
</dbReference>
<keyword evidence="7" id="KW-1185">Reference proteome</keyword>
<dbReference type="SUPFAM" id="SSF57535">
    <property type="entry name" value="Complement control module/SCR domain"/>
    <property type="match status" value="1"/>
</dbReference>
<dbReference type="SMART" id="SM00032">
    <property type="entry name" value="CCP"/>
    <property type="match status" value="1"/>
</dbReference>
<evidence type="ECO:0000256" key="4">
    <source>
        <dbReference type="SAM" id="Phobius"/>
    </source>
</evidence>
<accession>A0AAY4D613</accession>